<evidence type="ECO:0000313" key="15">
    <source>
        <dbReference type="Proteomes" id="UP001596417"/>
    </source>
</evidence>
<dbReference type="SMART" id="SM00382">
    <property type="entry name" value="AAA"/>
    <property type="match status" value="1"/>
</dbReference>
<keyword evidence="8" id="KW-0472">Membrane</keyword>
<dbReference type="EMBL" id="JBHTAX010000001">
    <property type="protein sequence ID" value="MFC7189252.1"/>
    <property type="molecule type" value="Genomic_DNA"/>
</dbReference>
<gene>
    <name evidence="14" type="ORF">ACFQL7_04905</name>
</gene>
<evidence type="ECO:0000256" key="11">
    <source>
        <dbReference type="ARBA" id="ARBA00044143"/>
    </source>
</evidence>
<evidence type="ECO:0000256" key="2">
    <source>
        <dbReference type="ARBA" id="ARBA00022448"/>
    </source>
</evidence>
<keyword evidence="5 14" id="KW-0067">ATP-binding</keyword>
<dbReference type="PROSITE" id="PS50893">
    <property type="entry name" value="ABC_TRANSPORTER_2"/>
    <property type="match status" value="1"/>
</dbReference>
<sequence>MTDPVLKVEDLRVQFDDYEGTHRVLDGVDITVNENETVALVGESGCGKSVTAKAIMGTLPTPPGEIVDGSIYYRGTDLLQDGAAKRTKRQEMSMIFQNPMTYLSPVYTVGSMMADVATYSDRDSVSWWEIFRNILGQRRADGELRERCIDLFEQLQISDPEGILDMYPVELSGGMRQRVIIALALINDPQFLIADEPTTALDVTVQDQILTLLKERIQARNLSMLYITHNLGVAREIADRVYIMYAGEIAEVADTDELFEAPLHPYSQGLLDSIPKLTGFESTGIEGQIPDYTDPPDGCRFHPRCPFSLPGTCDTGDLSAREIGDNRTVACHLYDDGMAVEEAVAVTASEDDGFVSEVSNDD</sequence>
<dbReference type="AlphaFoldDB" id="A0ABD5YL16"/>
<dbReference type="InterPro" id="IPR003593">
    <property type="entry name" value="AAA+_ATPase"/>
</dbReference>
<dbReference type="Proteomes" id="UP001596417">
    <property type="component" value="Unassembled WGS sequence"/>
</dbReference>
<evidence type="ECO:0000256" key="3">
    <source>
        <dbReference type="ARBA" id="ARBA00022475"/>
    </source>
</evidence>
<keyword evidence="7" id="KW-0406">Ion transport</keyword>
<evidence type="ECO:0000256" key="9">
    <source>
        <dbReference type="ARBA" id="ARBA00038669"/>
    </source>
</evidence>
<dbReference type="GO" id="GO:0005886">
    <property type="term" value="C:plasma membrane"/>
    <property type="evidence" value="ECO:0007669"/>
    <property type="project" value="UniProtKB-SubCell"/>
</dbReference>
<dbReference type="GO" id="GO:0005524">
    <property type="term" value="F:ATP binding"/>
    <property type="evidence" value="ECO:0007669"/>
    <property type="project" value="UniProtKB-KW"/>
</dbReference>
<dbReference type="CDD" id="cd03257">
    <property type="entry name" value="ABC_NikE_OppD_transporters"/>
    <property type="match status" value="1"/>
</dbReference>
<proteinExistence type="predicted"/>
<evidence type="ECO:0000256" key="8">
    <source>
        <dbReference type="ARBA" id="ARBA00023136"/>
    </source>
</evidence>
<dbReference type="GO" id="GO:0015413">
    <property type="term" value="F:ABC-type nickel transporter activity"/>
    <property type="evidence" value="ECO:0007669"/>
    <property type="project" value="UniProtKB-EC"/>
</dbReference>
<dbReference type="PROSITE" id="PS00211">
    <property type="entry name" value="ABC_TRANSPORTER_1"/>
    <property type="match status" value="1"/>
</dbReference>
<keyword evidence="2" id="KW-0813">Transport</keyword>
<dbReference type="PANTHER" id="PTHR43297:SF13">
    <property type="entry name" value="NICKEL ABC TRANSPORTER, ATP-BINDING PROTEIN"/>
    <property type="match status" value="1"/>
</dbReference>
<comment type="caution">
    <text evidence="14">The sequence shown here is derived from an EMBL/GenBank/DDBJ whole genome shotgun (WGS) entry which is preliminary data.</text>
</comment>
<evidence type="ECO:0000259" key="13">
    <source>
        <dbReference type="PROSITE" id="PS50893"/>
    </source>
</evidence>
<dbReference type="NCBIfam" id="TIGR01727">
    <property type="entry name" value="oligo_HPY"/>
    <property type="match status" value="1"/>
</dbReference>
<dbReference type="Pfam" id="PF00005">
    <property type="entry name" value="ABC_tran"/>
    <property type="match status" value="1"/>
</dbReference>
<accession>A0ABD5YL16</accession>
<comment type="catalytic activity">
    <reaction evidence="12">
        <text>Ni(2+)(out) + ATP + H2O = Ni(2+)(in) + ADP + phosphate + H(+)</text>
        <dbReference type="Rhea" id="RHEA:15557"/>
        <dbReference type="ChEBI" id="CHEBI:15377"/>
        <dbReference type="ChEBI" id="CHEBI:15378"/>
        <dbReference type="ChEBI" id="CHEBI:30616"/>
        <dbReference type="ChEBI" id="CHEBI:43474"/>
        <dbReference type="ChEBI" id="CHEBI:49786"/>
        <dbReference type="ChEBI" id="CHEBI:456216"/>
        <dbReference type="EC" id="7.2.2.11"/>
    </reaction>
    <physiologicalReaction direction="left-to-right" evidence="12">
        <dbReference type="Rhea" id="RHEA:15558"/>
    </physiologicalReaction>
</comment>
<reference evidence="14 15" key="1">
    <citation type="journal article" date="2019" name="Int. J. Syst. Evol. Microbiol.">
        <title>The Global Catalogue of Microorganisms (GCM) 10K type strain sequencing project: providing services to taxonomists for standard genome sequencing and annotation.</title>
        <authorList>
            <consortium name="The Broad Institute Genomics Platform"/>
            <consortium name="The Broad Institute Genome Sequencing Center for Infectious Disease"/>
            <person name="Wu L."/>
            <person name="Ma J."/>
        </authorList>
    </citation>
    <scope>NUCLEOTIDE SEQUENCE [LARGE SCALE GENOMIC DNA]</scope>
    <source>
        <strain evidence="14 15">RDMS1</strain>
    </source>
</reference>
<keyword evidence="4" id="KW-0547">Nucleotide-binding</keyword>
<dbReference type="FunFam" id="3.40.50.300:FF:000016">
    <property type="entry name" value="Oligopeptide ABC transporter ATP-binding component"/>
    <property type="match status" value="1"/>
</dbReference>
<evidence type="ECO:0000256" key="7">
    <source>
        <dbReference type="ARBA" id="ARBA00023065"/>
    </source>
</evidence>
<evidence type="ECO:0000256" key="4">
    <source>
        <dbReference type="ARBA" id="ARBA00022741"/>
    </source>
</evidence>
<keyword evidence="15" id="KW-1185">Reference proteome</keyword>
<keyword evidence="3" id="KW-1003">Cell membrane</keyword>
<evidence type="ECO:0000256" key="10">
    <source>
        <dbReference type="ARBA" id="ARBA00039098"/>
    </source>
</evidence>
<protein>
    <recommendedName>
        <fullName evidence="11">Nickel import system ATP-binding protein NikD</fullName>
        <ecNumber evidence="10">7.2.2.11</ecNumber>
    </recommendedName>
</protein>
<dbReference type="EC" id="7.2.2.11" evidence="10"/>
<evidence type="ECO:0000256" key="1">
    <source>
        <dbReference type="ARBA" id="ARBA00004202"/>
    </source>
</evidence>
<evidence type="ECO:0000256" key="5">
    <source>
        <dbReference type="ARBA" id="ARBA00022840"/>
    </source>
</evidence>
<organism evidence="14 15">
    <name type="scientific">Halocatena marina</name>
    <dbReference type="NCBI Taxonomy" id="2934937"/>
    <lineage>
        <taxon>Archaea</taxon>
        <taxon>Methanobacteriati</taxon>
        <taxon>Methanobacteriota</taxon>
        <taxon>Stenosarchaea group</taxon>
        <taxon>Halobacteria</taxon>
        <taxon>Halobacteriales</taxon>
        <taxon>Natronomonadaceae</taxon>
        <taxon>Halocatena</taxon>
    </lineage>
</organism>
<dbReference type="GeneID" id="76198816"/>
<dbReference type="InterPro" id="IPR050388">
    <property type="entry name" value="ABC_Ni/Peptide_Import"/>
</dbReference>
<comment type="subunit">
    <text evidence="9">The complex is composed of two ATP-binding proteins (NikD and NikE), two transmembrane proteins (NikB and NikC) and a solute-binding protein (NikA).</text>
</comment>
<dbReference type="InterPro" id="IPR013563">
    <property type="entry name" value="Oligopep_ABC_C"/>
</dbReference>
<feature type="domain" description="ABC transporter" evidence="13">
    <location>
        <begin position="6"/>
        <end position="271"/>
    </location>
</feature>
<dbReference type="SUPFAM" id="SSF52540">
    <property type="entry name" value="P-loop containing nucleoside triphosphate hydrolases"/>
    <property type="match status" value="1"/>
</dbReference>
<comment type="subcellular location">
    <subcellularLocation>
        <location evidence="1">Cell membrane</location>
        <topology evidence="1">Peripheral membrane protein</topology>
    </subcellularLocation>
</comment>
<dbReference type="InterPro" id="IPR003439">
    <property type="entry name" value="ABC_transporter-like_ATP-bd"/>
</dbReference>
<dbReference type="InterPro" id="IPR017871">
    <property type="entry name" value="ABC_transporter-like_CS"/>
</dbReference>
<name>A0ABD5YL16_9EURY</name>
<evidence type="ECO:0000256" key="6">
    <source>
        <dbReference type="ARBA" id="ARBA00022967"/>
    </source>
</evidence>
<evidence type="ECO:0000256" key="12">
    <source>
        <dbReference type="ARBA" id="ARBA00048610"/>
    </source>
</evidence>
<dbReference type="PANTHER" id="PTHR43297">
    <property type="entry name" value="OLIGOPEPTIDE TRANSPORT ATP-BINDING PROTEIN APPD"/>
    <property type="match status" value="1"/>
</dbReference>
<dbReference type="RefSeq" id="WP_264555060.1">
    <property type="nucleotide sequence ID" value="NZ_CP109979.1"/>
</dbReference>
<evidence type="ECO:0000313" key="14">
    <source>
        <dbReference type="EMBL" id="MFC7189252.1"/>
    </source>
</evidence>
<dbReference type="InterPro" id="IPR027417">
    <property type="entry name" value="P-loop_NTPase"/>
</dbReference>
<dbReference type="Gene3D" id="3.40.50.300">
    <property type="entry name" value="P-loop containing nucleotide triphosphate hydrolases"/>
    <property type="match status" value="1"/>
</dbReference>
<keyword evidence="6" id="KW-1278">Translocase</keyword>
<dbReference type="Pfam" id="PF08352">
    <property type="entry name" value="oligo_HPY"/>
    <property type="match status" value="1"/>
</dbReference>